<sequence>MAEQAEGKCIKEQEREINLLANYRPIGIRAVMSACLAQKRSSTASAEPIDSGRAAGCRTNSDDEDTGNA</sequence>
<dbReference type="EMBL" id="FBWC01000045">
    <property type="protein sequence ID" value="CUX68833.1"/>
    <property type="molecule type" value="Genomic_DNA"/>
</dbReference>
<evidence type="ECO:0000256" key="1">
    <source>
        <dbReference type="SAM" id="MobiDB-lite"/>
    </source>
</evidence>
<evidence type="ECO:0000313" key="3">
    <source>
        <dbReference type="Proteomes" id="UP000191897"/>
    </source>
</evidence>
<organism evidence="2 3">
    <name type="scientific">Agrobacterium tumefaciens str. Kerr 14</name>
    <dbReference type="NCBI Taxonomy" id="1183424"/>
    <lineage>
        <taxon>Bacteria</taxon>
        <taxon>Pseudomonadati</taxon>
        <taxon>Pseudomonadota</taxon>
        <taxon>Alphaproteobacteria</taxon>
        <taxon>Hyphomicrobiales</taxon>
        <taxon>Rhizobiaceae</taxon>
        <taxon>Rhizobium/Agrobacterium group</taxon>
        <taxon>Agrobacterium</taxon>
        <taxon>Agrobacterium tumefaciens complex</taxon>
    </lineage>
</organism>
<gene>
    <name evidence="2" type="ORF">AGR4C_pc30090</name>
</gene>
<accession>A0A1S7SHN0</accession>
<reference evidence="2 3" key="1">
    <citation type="submission" date="2016-01" db="EMBL/GenBank/DDBJ databases">
        <authorList>
            <person name="Oliw E.H."/>
        </authorList>
    </citation>
    <scope>NUCLEOTIDE SEQUENCE [LARGE SCALE GENOMIC DNA]</scope>
    <source>
        <strain evidence="2 3">Kerr 14</strain>
    </source>
</reference>
<name>A0A1S7SHN0_AGRTU</name>
<proteinExistence type="predicted"/>
<dbReference type="Proteomes" id="UP000191897">
    <property type="component" value="Unassembled WGS sequence"/>
</dbReference>
<feature type="region of interest" description="Disordered" evidence="1">
    <location>
        <begin position="41"/>
        <end position="69"/>
    </location>
</feature>
<protein>
    <submittedName>
        <fullName evidence="2">Uncharacterized protein</fullName>
    </submittedName>
</protein>
<dbReference type="AlphaFoldDB" id="A0A1S7SHN0"/>
<evidence type="ECO:0000313" key="2">
    <source>
        <dbReference type="EMBL" id="CUX68833.1"/>
    </source>
</evidence>